<sequence length="96" mass="10801">MKTFDKSSKLDHVAYDIRGPVLDEANRMIANGEKILRLNTGNPAEFGFTAPDEVIRDLIMNVRNSEGYSDSKGIFSARKAIMQYCQLKGFQNVDID</sequence>
<dbReference type="InterPro" id="IPR015422">
    <property type="entry name" value="PyrdxlP-dep_Trfase_small"/>
</dbReference>
<protein>
    <recommendedName>
        <fullName evidence="6">alanine transaminase</fullName>
        <ecNumber evidence="6">2.6.1.2</ecNumber>
    </recommendedName>
</protein>
<proteinExistence type="inferred from homology"/>
<dbReference type="InterPro" id="IPR051926">
    <property type="entry name" value="Ala_Aminotransferase"/>
</dbReference>
<comment type="caution">
    <text evidence="7">The sequence shown here is derived from an EMBL/GenBank/DDBJ whole genome shotgun (WGS) entry which is preliminary data.</text>
</comment>
<dbReference type="GO" id="GO:0004021">
    <property type="term" value="F:L-alanine:2-oxoglutarate aminotransferase activity"/>
    <property type="evidence" value="ECO:0007669"/>
    <property type="project" value="UniProtKB-EC"/>
</dbReference>
<comment type="cofactor">
    <cofactor evidence="1">
        <name>pyridoxal 5'-phosphate</name>
        <dbReference type="ChEBI" id="CHEBI:597326"/>
    </cofactor>
</comment>
<evidence type="ECO:0000256" key="3">
    <source>
        <dbReference type="ARBA" id="ARBA00022576"/>
    </source>
</evidence>
<keyword evidence="5" id="KW-0663">Pyridoxal phosphate</keyword>
<evidence type="ECO:0000313" key="8">
    <source>
        <dbReference type="Proteomes" id="UP000703822"/>
    </source>
</evidence>
<evidence type="ECO:0000313" key="7">
    <source>
        <dbReference type="EMBL" id="MBS6098753.1"/>
    </source>
</evidence>
<keyword evidence="3 7" id="KW-0032">Aminotransferase</keyword>
<organism evidence="7 8">
    <name type="scientific">Streptococcus vestibularis</name>
    <dbReference type="NCBI Taxonomy" id="1343"/>
    <lineage>
        <taxon>Bacteria</taxon>
        <taxon>Bacillati</taxon>
        <taxon>Bacillota</taxon>
        <taxon>Bacilli</taxon>
        <taxon>Lactobacillales</taxon>
        <taxon>Streptococcaceae</taxon>
        <taxon>Streptococcus</taxon>
    </lineage>
</organism>
<comment type="similarity">
    <text evidence="2">Belongs to the class-I pyridoxal-phosphate-dependent aminotransferase family.</text>
</comment>
<dbReference type="PANTHER" id="PTHR43488">
    <property type="entry name" value="GLUTAMATE-PYRUVATE AMINOTRANSFERASE ALAA"/>
    <property type="match status" value="1"/>
</dbReference>
<dbReference type="EMBL" id="JAHAGS010000394">
    <property type="protein sequence ID" value="MBS6098753.1"/>
    <property type="molecule type" value="Genomic_DNA"/>
</dbReference>
<dbReference type="InterPro" id="IPR015421">
    <property type="entry name" value="PyrdxlP-dep_Trfase_major"/>
</dbReference>
<feature type="non-terminal residue" evidence="7">
    <location>
        <position position="96"/>
    </location>
</feature>
<evidence type="ECO:0000256" key="5">
    <source>
        <dbReference type="ARBA" id="ARBA00022898"/>
    </source>
</evidence>
<accession>A0A943LVQ8</accession>
<dbReference type="EC" id="2.6.1.2" evidence="6"/>
<name>A0A943LVQ8_STRVE</name>
<evidence type="ECO:0000256" key="4">
    <source>
        <dbReference type="ARBA" id="ARBA00022679"/>
    </source>
</evidence>
<evidence type="ECO:0000256" key="1">
    <source>
        <dbReference type="ARBA" id="ARBA00001933"/>
    </source>
</evidence>
<keyword evidence="4 7" id="KW-0808">Transferase</keyword>
<dbReference type="PANTHER" id="PTHR43488:SF2">
    <property type="entry name" value="GLUTAMATE-PYRUVATE AMINOTRANSFERASE ALAA"/>
    <property type="match status" value="1"/>
</dbReference>
<gene>
    <name evidence="7" type="ORF">KH901_10060</name>
</gene>
<evidence type="ECO:0000256" key="6">
    <source>
        <dbReference type="ARBA" id="ARBA00026106"/>
    </source>
</evidence>
<dbReference type="Proteomes" id="UP000703822">
    <property type="component" value="Unassembled WGS sequence"/>
</dbReference>
<evidence type="ECO:0000256" key="2">
    <source>
        <dbReference type="ARBA" id="ARBA00007441"/>
    </source>
</evidence>
<dbReference type="Gene3D" id="3.90.1150.10">
    <property type="entry name" value="Aspartate Aminotransferase, domain 1"/>
    <property type="match status" value="1"/>
</dbReference>
<dbReference type="AlphaFoldDB" id="A0A943LVQ8"/>
<dbReference type="InterPro" id="IPR015424">
    <property type="entry name" value="PyrdxlP-dep_Trfase"/>
</dbReference>
<dbReference type="Gene3D" id="3.40.640.10">
    <property type="entry name" value="Type I PLP-dependent aspartate aminotransferase-like (Major domain)"/>
    <property type="match status" value="1"/>
</dbReference>
<dbReference type="SUPFAM" id="SSF53383">
    <property type="entry name" value="PLP-dependent transferases"/>
    <property type="match status" value="1"/>
</dbReference>
<reference evidence="7" key="1">
    <citation type="submission" date="2021-05" db="EMBL/GenBank/DDBJ databases">
        <title>Infant gut strain persistence is associated with maternal origin, phylogeny, and functional potential including surface adhesion and iron acquisition.</title>
        <authorList>
            <person name="Lou Y.C."/>
        </authorList>
    </citation>
    <scope>NUCLEOTIDE SEQUENCE</scope>
    <source>
        <strain evidence="7">L3_122_031G1_dasL3_122_031G1_maxbin2.maxbin.025s ta_sub</strain>
    </source>
</reference>